<dbReference type="InterPro" id="IPR036388">
    <property type="entry name" value="WH-like_DNA-bd_sf"/>
</dbReference>
<dbReference type="PROSITE" id="PS50931">
    <property type="entry name" value="HTH_LYSR"/>
    <property type="match status" value="1"/>
</dbReference>
<dbReference type="PRINTS" id="PR00039">
    <property type="entry name" value="HTHLYSR"/>
</dbReference>
<evidence type="ECO:0000256" key="2">
    <source>
        <dbReference type="ARBA" id="ARBA00023015"/>
    </source>
</evidence>
<organism evidence="6 7">
    <name type="scientific">Natronospirillum operosum</name>
    <dbReference type="NCBI Taxonomy" id="2759953"/>
    <lineage>
        <taxon>Bacteria</taxon>
        <taxon>Pseudomonadati</taxon>
        <taxon>Pseudomonadota</taxon>
        <taxon>Gammaproteobacteria</taxon>
        <taxon>Oceanospirillales</taxon>
        <taxon>Natronospirillaceae</taxon>
        <taxon>Natronospirillum</taxon>
    </lineage>
</organism>
<dbReference type="NCBIfam" id="NF008352">
    <property type="entry name" value="PRK11139.1"/>
    <property type="match status" value="1"/>
</dbReference>
<dbReference type="EMBL" id="SRMF01000009">
    <property type="protein sequence ID" value="TGG91285.1"/>
    <property type="molecule type" value="Genomic_DNA"/>
</dbReference>
<dbReference type="InterPro" id="IPR005119">
    <property type="entry name" value="LysR_subst-bd"/>
</dbReference>
<comment type="caution">
    <text evidence="6">The sequence shown here is derived from an EMBL/GenBank/DDBJ whole genome shotgun (WGS) entry which is preliminary data.</text>
</comment>
<evidence type="ECO:0000256" key="1">
    <source>
        <dbReference type="ARBA" id="ARBA00009437"/>
    </source>
</evidence>
<dbReference type="GO" id="GO:0043565">
    <property type="term" value="F:sequence-specific DNA binding"/>
    <property type="evidence" value="ECO:0007669"/>
    <property type="project" value="TreeGrafter"/>
</dbReference>
<dbReference type="Pfam" id="PF03466">
    <property type="entry name" value="LysR_substrate"/>
    <property type="match status" value="1"/>
</dbReference>
<dbReference type="FunFam" id="3.40.190.10:FF:000017">
    <property type="entry name" value="Glycine cleavage system transcriptional activator"/>
    <property type="match status" value="1"/>
</dbReference>
<accession>A0A4Z0WC94</accession>
<keyword evidence="3" id="KW-0238">DNA-binding</keyword>
<dbReference type="Proteomes" id="UP000297475">
    <property type="component" value="Unassembled WGS sequence"/>
</dbReference>
<dbReference type="InterPro" id="IPR000847">
    <property type="entry name" value="LysR_HTH_N"/>
</dbReference>
<dbReference type="OrthoDB" id="9793571at2"/>
<dbReference type="GO" id="GO:0006351">
    <property type="term" value="P:DNA-templated transcription"/>
    <property type="evidence" value="ECO:0007669"/>
    <property type="project" value="TreeGrafter"/>
</dbReference>
<dbReference type="Pfam" id="PF00126">
    <property type="entry name" value="HTH_1"/>
    <property type="match status" value="1"/>
</dbReference>
<dbReference type="PANTHER" id="PTHR30537:SF74">
    <property type="entry name" value="HTH-TYPE TRANSCRIPTIONAL REGULATOR TRPI"/>
    <property type="match status" value="1"/>
</dbReference>
<evidence type="ECO:0000259" key="5">
    <source>
        <dbReference type="PROSITE" id="PS50931"/>
    </source>
</evidence>
<name>A0A4Z0WC94_9GAMM</name>
<feature type="domain" description="HTH lysR-type" evidence="5">
    <location>
        <begin position="5"/>
        <end position="62"/>
    </location>
</feature>
<proteinExistence type="inferred from homology"/>
<dbReference type="PANTHER" id="PTHR30537">
    <property type="entry name" value="HTH-TYPE TRANSCRIPTIONAL REGULATOR"/>
    <property type="match status" value="1"/>
</dbReference>
<dbReference type="InterPro" id="IPR036390">
    <property type="entry name" value="WH_DNA-bd_sf"/>
</dbReference>
<dbReference type="CDD" id="cd08432">
    <property type="entry name" value="PBP2_GcdR_TrpI_HvrB_AmpR_like"/>
    <property type="match status" value="1"/>
</dbReference>
<dbReference type="SUPFAM" id="SSF53850">
    <property type="entry name" value="Periplasmic binding protein-like II"/>
    <property type="match status" value="1"/>
</dbReference>
<dbReference type="GO" id="GO:0003700">
    <property type="term" value="F:DNA-binding transcription factor activity"/>
    <property type="evidence" value="ECO:0007669"/>
    <property type="project" value="InterPro"/>
</dbReference>
<protein>
    <submittedName>
        <fullName evidence="6">Transcriptional regulator GcvA</fullName>
    </submittedName>
</protein>
<keyword evidence="2" id="KW-0805">Transcription regulation</keyword>
<dbReference type="InterPro" id="IPR058163">
    <property type="entry name" value="LysR-type_TF_proteobact-type"/>
</dbReference>
<dbReference type="Gene3D" id="1.10.10.10">
    <property type="entry name" value="Winged helix-like DNA-binding domain superfamily/Winged helix DNA-binding domain"/>
    <property type="match status" value="1"/>
</dbReference>
<evidence type="ECO:0000256" key="3">
    <source>
        <dbReference type="ARBA" id="ARBA00023125"/>
    </source>
</evidence>
<sequence>MKRLPPLNSLRSFEAAARLGSFQQAAGELHVTPSAVSHQVKSLETFLELELFERHTRRVELTSAGRLYLQTVQKALQDIERATQRLLSEHTSGELKLAVAPAFLSRWLLPRMSHFYEEHPNIELDIAASTGLIDFAHSDTDMAVYYGDGRWDGVEAHFLKDSVLVPVCAPELLERHPIETPEDLSWHTLLHVSRRPDEWHLWFAAAGAEYQERRKGMVLSSSLLTARAAAKGLGVALADVNLVTDEIQSGQLVIPLEQTLGKDKSFYLVYQKDRPMSYAMREFRNWIMAAMALDALTAGSGKP</sequence>
<reference evidence="6 7" key="1">
    <citation type="submission" date="2019-04" db="EMBL/GenBank/DDBJ databases">
        <title>Natronospirillum operosus gen. nov., sp. nov., a haloalkaliphilic satellite isolated from decaying biomass of laboratory culture of cyanobacterium Geitlerinema sp. and proposal of Natronospirillaceae fam. nov. and Saccharospirillaceae fam. nov.</title>
        <authorList>
            <person name="Kevbrin V."/>
            <person name="Boltyanskaya Y."/>
            <person name="Koziaeva V."/>
            <person name="Grouzdev D.S."/>
            <person name="Park M."/>
            <person name="Cho J."/>
        </authorList>
    </citation>
    <scope>NUCLEOTIDE SEQUENCE [LARGE SCALE GENOMIC DNA]</scope>
    <source>
        <strain evidence="6 7">G-116</strain>
    </source>
</reference>
<evidence type="ECO:0000313" key="6">
    <source>
        <dbReference type="EMBL" id="TGG91285.1"/>
    </source>
</evidence>
<comment type="similarity">
    <text evidence="1">Belongs to the LysR transcriptional regulatory family.</text>
</comment>
<dbReference type="RefSeq" id="WP_135484378.1">
    <property type="nucleotide sequence ID" value="NZ_SRMF01000009.1"/>
</dbReference>
<keyword evidence="7" id="KW-1185">Reference proteome</keyword>
<dbReference type="Gene3D" id="3.40.190.10">
    <property type="entry name" value="Periplasmic binding protein-like II"/>
    <property type="match status" value="2"/>
</dbReference>
<evidence type="ECO:0000256" key="4">
    <source>
        <dbReference type="ARBA" id="ARBA00023163"/>
    </source>
</evidence>
<evidence type="ECO:0000313" key="7">
    <source>
        <dbReference type="Proteomes" id="UP000297475"/>
    </source>
</evidence>
<dbReference type="FunFam" id="1.10.10.10:FF:000038">
    <property type="entry name" value="Glycine cleavage system transcriptional activator"/>
    <property type="match status" value="1"/>
</dbReference>
<keyword evidence="4" id="KW-0804">Transcription</keyword>
<dbReference type="AlphaFoldDB" id="A0A4Z0WC94"/>
<dbReference type="SUPFAM" id="SSF46785">
    <property type="entry name" value="Winged helix' DNA-binding domain"/>
    <property type="match status" value="1"/>
</dbReference>
<gene>
    <name evidence="6" type="primary">gcvA</name>
    <name evidence="6" type="ORF">E4656_16315</name>
</gene>